<dbReference type="EMBL" id="JBHSMI010000067">
    <property type="protein sequence ID" value="MFC5407314.1"/>
    <property type="molecule type" value="Genomic_DNA"/>
</dbReference>
<accession>A0ABW0I391</accession>
<keyword evidence="2" id="KW-0560">Oxidoreductase</keyword>
<gene>
    <name evidence="2" type="ORF">ACFPOF_31680</name>
</gene>
<dbReference type="Proteomes" id="UP001596113">
    <property type="component" value="Unassembled WGS sequence"/>
</dbReference>
<reference evidence="3" key="1">
    <citation type="journal article" date="2019" name="Int. J. Syst. Evol. Microbiol.">
        <title>The Global Catalogue of Microorganisms (GCM) 10K type strain sequencing project: providing services to taxonomists for standard genome sequencing and annotation.</title>
        <authorList>
            <consortium name="The Broad Institute Genomics Platform"/>
            <consortium name="The Broad Institute Genome Sequencing Center for Infectious Disease"/>
            <person name="Wu L."/>
            <person name="Ma J."/>
        </authorList>
    </citation>
    <scope>NUCLEOTIDE SEQUENCE [LARGE SCALE GENOMIC DNA]</scope>
    <source>
        <strain evidence="3">CGMCC 1.18575</strain>
    </source>
</reference>
<dbReference type="EC" id="1.-.-.-" evidence="2"/>
<protein>
    <submittedName>
        <fullName evidence="2">NAD(P)/FAD-dependent oxidoreductase</fullName>
        <ecNumber evidence="2">1.-.-.-</ecNumber>
    </submittedName>
</protein>
<name>A0ABW0I391_9BACL</name>
<sequence>MHDAIIVGARCAGAALAVFLGKLGYRVLLLDKYASPGPVLSTHIIGEVEVYERLGILANMHAAGAPLITRMRVDLHGSVLESRLAATTRVLGLRRELLDPMLLKAAALQSNVDVLLNTEFIDVVEENGVVTGVVCRSDSGELIRHTAKVVIGADGRNSTVARRMRVAATRSATYSHAVCYFYARSVSPLAIPTVEWYWHDGGVAIINPIDQSMHCIALMIPSETMRSWQHELHTNAMNWLREIPTLKPRLERCSLSGKVKGLDRIEGYLRPSYGAGWALVGDAGAHLHPVAGVGIDNAVCCAEYLAESLHQVWSGQQGWEQAMASYAYRRDERIIPQYEASWATLAKAAETVDSKQLEMLEMLCTFPSLVKSLAQRADNIYANLTREVIVV</sequence>
<comment type="caution">
    <text evidence="2">The sequence shown here is derived from an EMBL/GenBank/DDBJ whole genome shotgun (WGS) entry which is preliminary data.</text>
</comment>
<dbReference type="Pfam" id="PF01494">
    <property type="entry name" value="FAD_binding_3"/>
    <property type="match status" value="1"/>
</dbReference>
<evidence type="ECO:0000313" key="2">
    <source>
        <dbReference type="EMBL" id="MFC5407314.1"/>
    </source>
</evidence>
<dbReference type="GO" id="GO:0016491">
    <property type="term" value="F:oxidoreductase activity"/>
    <property type="evidence" value="ECO:0007669"/>
    <property type="project" value="UniProtKB-KW"/>
</dbReference>
<organism evidence="2 3">
    <name type="scientific">Cohnella soli</name>
    <dbReference type="NCBI Taxonomy" id="425005"/>
    <lineage>
        <taxon>Bacteria</taxon>
        <taxon>Bacillati</taxon>
        <taxon>Bacillota</taxon>
        <taxon>Bacilli</taxon>
        <taxon>Bacillales</taxon>
        <taxon>Paenibacillaceae</taxon>
        <taxon>Cohnella</taxon>
    </lineage>
</organism>
<dbReference type="InterPro" id="IPR002938">
    <property type="entry name" value="FAD-bd"/>
</dbReference>
<dbReference type="PANTHER" id="PTHR42685:SF21">
    <property type="entry name" value="DEHYDROGENASE (FLAVOPROTEIN)-LIKE PROTEIN"/>
    <property type="match status" value="1"/>
</dbReference>
<dbReference type="InterPro" id="IPR050407">
    <property type="entry name" value="Geranylgeranyl_reductase"/>
</dbReference>
<evidence type="ECO:0000259" key="1">
    <source>
        <dbReference type="Pfam" id="PF01494"/>
    </source>
</evidence>
<dbReference type="PANTHER" id="PTHR42685">
    <property type="entry name" value="GERANYLGERANYL DIPHOSPHATE REDUCTASE"/>
    <property type="match status" value="1"/>
</dbReference>
<dbReference type="RefSeq" id="WP_378139867.1">
    <property type="nucleotide sequence ID" value="NZ_JBHSMI010000067.1"/>
</dbReference>
<evidence type="ECO:0000313" key="3">
    <source>
        <dbReference type="Proteomes" id="UP001596113"/>
    </source>
</evidence>
<proteinExistence type="predicted"/>
<dbReference type="Gene3D" id="3.50.50.60">
    <property type="entry name" value="FAD/NAD(P)-binding domain"/>
    <property type="match status" value="1"/>
</dbReference>
<dbReference type="InterPro" id="IPR036188">
    <property type="entry name" value="FAD/NAD-bd_sf"/>
</dbReference>
<dbReference type="SUPFAM" id="SSF51905">
    <property type="entry name" value="FAD/NAD(P)-binding domain"/>
    <property type="match status" value="1"/>
</dbReference>
<dbReference type="PRINTS" id="PR00420">
    <property type="entry name" value="RNGMNOXGNASE"/>
</dbReference>
<feature type="domain" description="FAD-binding" evidence="1">
    <location>
        <begin position="3"/>
        <end position="332"/>
    </location>
</feature>
<keyword evidence="3" id="KW-1185">Reference proteome</keyword>